<organism evidence="1 2">
    <name type="scientific">Thalictrum thalictroides</name>
    <name type="common">Rue-anemone</name>
    <name type="synonym">Anemone thalictroides</name>
    <dbReference type="NCBI Taxonomy" id="46969"/>
    <lineage>
        <taxon>Eukaryota</taxon>
        <taxon>Viridiplantae</taxon>
        <taxon>Streptophyta</taxon>
        <taxon>Embryophyta</taxon>
        <taxon>Tracheophyta</taxon>
        <taxon>Spermatophyta</taxon>
        <taxon>Magnoliopsida</taxon>
        <taxon>Ranunculales</taxon>
        <taxon>Ranunculaceae</taxon>
        <taxon>Thalictroideae</taxon>
        <taxon>Thalictrum</taxon>
    </lineage>
</organism>
<evidence type="ECO:0000313" key="1">
    <source>
        <dbReference type="EMBL" id="KAF5185287.1"/>
    </source>
</evidence>
<gene>
    <name evidence="1" type="ORF">FRX31_025127</name>
</gene>
<reference evidence="1 2" key="1">
    <citation type="submission" date="2020-06" db="EMBL/GenBank/DDBJ databases">
        <title>Transcriptomic and genomic resources for Thalictrum thalictroides and T. hernandezii: Facilitating candidate gene discovery in an emerging model plant lineage.</title>
        <authorList>
            <person name="Arias T."/>
            <person name="Riano-Pachon D.M."/>
            <person name="Di Stilio V.S."/>
        </authorList>
    </citation>
    <scope>NUCLEOTIDE SEQUENCE [LARGE SCALE GENOMIC DNA]</scope>
    <source>
        <strain evidence="2">cv. WT478/WT964</strain>
        <tissue evidence="1">Leaves</tissue>
    </source>
</reference>
<sequence>MELYIGQLTESNTRLSMGFNCLVQIPLLHSIWTGRKFFRPYHTQETNVLRVQIICILICKSLTWKGNYVIVIVIRHITVVPK</sequence>
<dbReference type="EMBL" id="JABWDY010030906">
    <property type="protein sequence ID" value="KAF5185287.1"/>
    <property type="molecule type" value="Genomic_DNA"/>
</dbReference>
<dbReference type="AlphaFoldDB" id="A0A7J6VKL4"/>
<proteinExistence type="predicted"/>
<name>A0A7J6VKL4_THATH</name>
<keyword evidence="2" id="KW-1185">Reference proteome</keyword>
<comment type="caution">
    <text evidence="1">The sequence shown here is derived from an EMBL/GenBank/DDBJ whole genome shotgun (WGS) entry which is preliminary data.</text>
</comment>
<accession>A0A7J6VKL4</accession>
<dbReference type="Proteomes" id="UP000554482">
    <property type="component" value="Unassembled WGS sequence"/>
</dbReference>
<protein>
    <submittedName>
        <fullName evidence="1">Uncharacterized protein</fullName>
    </submittedName>
</protein>
<evidence type="ECO:0000313" key="2">
    <source>
        <dbReference type="Proteomes" id="UP000554482"/>
    </source>
</evidence>